<dbReference type="InterPro" id="IPR005744">
    <property type="entry name" value="Hy-lIII"/>
</dbReference>
<sequence length="214" mass="23840">MTSTSWKEQRANAVSHGFGAVLSAAALIMLLMRSWQSGNMLTLLGGGVFGASLLLLYVSSTLLHSSKEERRIAVYETWDHAAIYLLIAGTYTPFLLALRSETVGVCMLAAVWTLALIGIAMKLKYPGRFLQLSIGQYLLMAWLVVLIIRPLQQLMPPAGVAWLVAGVMLYSTGSIFYFWRQMRYHHAVWHCFVVAGSACHFIAVYGYVMPLFNR</sequence>
<proteinExistence type="inferred from homology"/>
<dbReference type="NCBIfam" id="TIGR01065">
    <property type="entry name" value="hlyIII"/>
    <property type="match status" value="1"/>
</dbReference>
<reference evidence="8" key="1">
    <citation type="submission" date="2018-02" db="EMBL/GenBank/DDBJ databases">
        <authorList>
            <person name="Kim S.-K."/>
            <person name="Jung H.-I."/>
            <person name="Lee S.-W."/>
        </authorList>
    </citation>
    <scope>NUCLEOTIDE SEQUENCE</scope>
    <source>
        <strain evidence="8">SK3146</strain>
    </source>
</reference>
<evidence type="ECO:0000256" key="3">
    <source>
        <dbReference type="ARBA" id="ARBA00022475"/>
    </source>
</evidence>
<evidence type="ECO:0000313" key="9">
    <source>
        <dbReference type="Proteomes" id="UP001057134"/>
    </source>
</evidence>
<dbReference type="EMBL" id="CP027059">
    <property type="protein sequence ID" value="UQZ81548.1"/>
    <property type="molecule type" value="Genomic_DNA"/>
</dbReference>
<reference evidence="8" key="2">
    <citation type="journal article" date="2021" name="J Anim Sci Technol">
        <title>Complete genome sequence of Paenibacillus konkukensis sp. nov. SK3146 as a potential probiotic strain.</title>
        <authorList>
            <person name="Jung H.I."/>
            <person name="Park S."/>
            <person name="Niu K.M."/>
            <person name="Lee S.W."/>
            <person name="Kothari D."/>
            <person name="Yi K.J."/>
            <person name="Kim S.K."/>
        </authorList>
    </citation>
    <scope>NUCLEOTIDE SEQUENCE</scope>
    <source>
        <strain evidence="8">SK3146</strain>
    </source>
</reference>
<gene>
    <name evidence="8" type="ORF">SK3146_00704</name>
</gene>
<evidence type="ECO:0000313" key="8">
    <source>
        <dbReference type="EMBL" id="UQZ81548.1"/>
    </source>
</evidence>
<evidence type="ECO:0000256" key="7">
    <source>
        <dbReference type="SAM" id="Phobius"/>
    </source>
</evidence>
<comment type="similarity">
    <text evidence="2">Belongs to the UPF0073 (Hly-III) family.</text>
</comment>
<evidence type="ECO:0000256" key="1">
    <source>
        <dbReference type="ARBA" id="ARBA00004651"/>
    </source>
</evidence>
<protein>
    <submittedName>
        <fullName evidence="8">Haemolysin-III related</fullName>
    </submittedName>
</protein>
<dbReference type="Pfam" id="PF03006">
    <property type="entry name" value="HlyIII"/>
    <property type="match status" value="1"/>
</dbReference>
<accession>A0ABY4RHD2</accession>
<feature type="transmembrane region" description="Helical" evidence="7">
    <location>
        <begin position="13"/>
        <end position="32"/>
    </location>
</feature>
<keyword evidence="5 7" id="KW-1133">Transmembrane helix</keyword>
<feature type="transmembrane region" description="Helical" evidence="7">
    <location>
        <begin position="160"/>
        <end position="180"/>
    </location>
</feature>
<evidence type="ECO:0000256" key="2">
    <source>
        <dbReference type="ARBA" id="ARBA00008488"/>
    </source>
</evidence>
<dbReference type="InterPro" id="IPR004254">
    <property type="entry name" value="AdipoR/HlyIII-related"/>
</dbReference>
<dbReference type="PANTHER" id="PTHR20855">
    <property type="entry name" value="ADIPOR/PROGESTIN RECEPTOR-RELATED"/>
    <property type="match status" value="1"/>
</dbReference>
<evidence type="ECO:0000256" key="4">
    <source>
        <dbReference type="ARBA" id="ARBA00022692"/>
    </source>
</evidence>
<comment type="subcellular location">
    <subcellularLocation>
        <location evidence="1">Cell membrane</location>
        <topology evidence="1">Multi-pass membrane protein</topology>
    </subcellularLocation>
</comment>
<feature type="transmembrane region" description="Helical" evidence="7">
    <location>
        <begin position="78"/>
        <end position="98"/>
    </location>
</feature>
<organism evidence="8 9">
    <name type="scientific">Paenibacillus konkukensis</name>
    <dbReference type="NCBI Taxonomy" id="2020716"/>
    <lineage>
        <taxon>Bacteria</taxon>
        <taxon>Bacillati</taxon>
        <taxon>Bacillota</taxon>
        <taxon>Bacilli</taxon>
        <taxon>Bacillales</taxon>
        <taxon>Paenibacillaceae</taxon>
        <taxon>Paenibacillus</taxon>
    </lineage>
</organism>
<keyword evidence="6 7" id="KW-0472">Membrane</keyword>
<dbReference type="PANTHER" id="PTHR20855:SF3">
    <property type="entry name" value="LD03007P"/>
    <property type="match status" value="1"/>
</dbReference>
<feature type="transmembrane region" description="Helical" evidence="7">
    <location>
        <begin position="129"/>
        <end position="148"/>
    </location>
</feature>
<dbReference type="Proteomes" id="UP001057134">
    <property type="component" value="Chromosome"/>
</dbReference>
<keyword evidence="3" id="KW-1003">Cell membrane</keyword>
<dbReference type="RefSeq" id="WP_249863777.1">
    <property type="nucleotide sequence ID" value="NZ_CP027059.1"/>
</dbReference>
<feature type="transmembrane region" description="Helical" evidence="7">
    <location>
        <begin position="39"/>
        <end position="58"/>
    </location>
</feature>
<evidence type="ECO:0000256" key="6">
    <source>
        <dbReference type="ARBA" id="ARBA00023136"/>
    </source>
</evidence>
<keyword evidence="9" id="KW-1185">Reference proteome</keyword>
<keyword evidence="4 7" id="KW-0812">Transmembrane</keyword>
<name>A0ABY4RHD2_9BACL</name>
<feature type="transmembrane region" description="Helical" evidence="7">
    <location>
        <begin position="186"/>
        <end position="208"/>
    </location>
</feature>
<evidence type="ECO:0000256" key="5">
    <source>
        <dbReference type="ARBA" id="ARBA00022989"/>
    </source>
</evidence>
<feature type="transmembrane region" description="Helical" evidence="7">
    <location>
        <begin position="105"/>
        <end position="123"/>
    </location>
</feature>